<feature type="region of interest" description="Disordered" evidence="1">
    <location>
        <begin position="501"/>
        <end position="545"/>
    </location>
</feature>
<feature type="domain" description="Bacterial Ig-like" evidence="3">
    <location>
        <begin position="724"/>
        <end position="820"/>
    </location>
</feature>
<dbReference type="Pfam" id="PF14252">
    <property type="entry name" value="DUF4347"/>
    <property type="match status" value="1"/>
</dbReference>
<feature type="domain" description="Bacterial Ig-like" evidence="3">
    <location>
        <begin position="930"/>
        <end position="1020"/>
    </location>
</feature>
<feature type="domain" description="Bacterial Ig-like" evidence="3">
    <location>
        <begin position="520"/>
        <end position="616"/>
    </location>
</feature>
<dbReference type="Proteomes" id="UP000018922">
    <property type="component" value="Chromosome I"/>
</dbReference>
<feature type="region of interest" description="Disordered" evidence="1">
    <location>
        <begin position="620"/>
        <end position="648"/>
    </location>
</feature>
<evidence type="ECO:0000313" key="4">
    <source>
        <dbReference type="EMBL" id="CDL00463.1"/>
    </source>
</evidence>
<feature type="domain" description="DUF4347" evidence="2">
    <location>
        <begin position="77"/>
        <end position="227"/>
    </location>
</feature>
<dbReference type="KEGG" id="mgy:MGMSRv2__3248"/>
<evidence type="ECO:0000259" key="3">
    <source>
        <dbReference type="Pfam" id="PF19077"/>
    </source>
</evidence>
<dbReference type="InterPro" id="IPR013783">
    <property type="entry name" value="Ig-like_fold"/>
</dbReference>
<reference evidence="4 5" key="1">
    <citation type="journal article" date="2014" name="Genome Announc.">
        <title>Complete genome sequence of Magnetospirillum gryphiswaldense MSR-1.</title>
        <authorList>
            <person name="Wang X."/>
            <person name="Wang Q."/>
            <person name="Zhang W."/>
            <person name="Wang Y."/>
            <person name="Li L."/>
            <person name="Wen T."/>
            <person name="Zhang T."/>
            <person name="Zhang Y."/>
            <person name="Xu J."/>
            <person name="Hu J."/>
            <person name="Li S."/>
            <person name="Liu L."/>
            <person name="Liu J."/>
            <person name="Jiang W."/>
            <person name="Tian J."/>
            <person name="Li Y."/>
            <person name="Schuler D."/>
            <person name="Wang L."/>
            <person name="Li J."/>
        </authorList>
    </citation>
    <scope>NUCLEOTIDE SEQUENCE [LARGE SCALE GENOMIC DNA]</scope>
    <source>
        <strain evidence="5">DSM 6361 / JCM 21280 / NBRC 15271 / MSR-1</strain>
    </source>
</reference>
<evidence type="ECO:0008006" key="6">
    <source>
        <dbReference type="Google" id="ProtNLM"/>
    </source>
</evidence>
<dbReference type="HOGENOM" id="CLU_260088_0_0_5"/>
<organism evidence="4 5">
    <name type="scientific">Magnetospirillum gryphiswaldense (strain DSM 6361 / JCM 21280 / NBRC 15271 / MSR-1)</name>
    <dbReference type="NCBI Taxonomy" id="431944"/>
    <lineage>
        <taxon>Bacteria</taxon>
        <taxon>Pseudomonadati</taxon>
        <taxon>Pseudomonadota</taxon>
        <taxon>Alphaproteobacteria</taxon>
        <taxon>Rhodospirillales</taxon>
        <taxon>Rhodospirillaceae</taxon>
        <taxon>Magnetospirillum</taxon>
    </lineage>
</organism>
<feature type="domain" description="Bacterial Ig-like" evidence="3">
    <location>
        <begin position="622"/>
        <end position="718"/>
    </location>
</feature>
<dbReference type="eggNOG" id="COG2911">
    <property type="taxonomic scope" value="Bacteria"/>
</dbReference>
<protein>
    <recommendedName>
        <fullName evidence="6">DUF4347 domain-containing protein</fullName>
    </recommendedName>
</protein>
<gene>
    <name evidence="4" type="ordered locus">MGMSRv2__3248</name>
</gene>
<evidence type="ECO:0000259" key="2">
    <source>
        <dbReference type="Pfam" id="PF14252"/>
    </source>
</evidence>
<sequence length="1318" mass="130188">MTHFAKPRRSVSRSATGQMRLSSMLMALEPRLMFDGAAMADAVDHAADAAGDDAAAIAAQAASVADAAAPAPARKEVAFVDTGVADYQSLVDSIGAGIEVVLIDGGESGLAQMAKWAQTHADYDAVHILSHGDDGVLVLGSDTIDAAALSQAGIQAGFAALGQALSADGDLLVYGCSVAASEVGRTFIANLATATGADVAASDDVTGAAGLGGDWSLESRTGMVEAAEFVISSYHSSLNVIGTTVIMGSSAESDDYVTSMGSVGGQEGWAGVGWYYNATVSDSHVEIFGGDGNIRVDIQSNTITITWPEDSNAYGVNEFYISFSDGSLASIDAISRTSDADIDYSVTGDEYSSIPDGAGIFSISSENSKVLVFSAIPELANQHALRGTLTFSFTSTANAPTGPTVTSVERQTPASATTNADSLTWRVTFNEAVSNLADGTVDFDVAELTGESVSVVSAGGNAYDVTVSGGDIANHTGTVTLGLKGGQNIVNGASQALSSITPSGTDQRTFTLDNSAPAAPSAPDMTAGTDSGTDTDNITSDTTPTFRGTAEANAIVKLYDTDGTTEIGSVTADGVGNWTITVSALSAGAHTITAKATDTAGNQGAASTGLAVTIDTAAPAAPSAPDMTADTDSGTDTDNITSDTTPTFSGTAEANAIVKLYDTDGTTEIGSVTADGVGNWSITVSALSAGAHTITAKATDVAGNQGVASGGLSVTIDTAAPTAPSAPDMSAGSDSGTNTDNITSTTTPTFTGTAEANATVTLYDTDGSTVLGTGTADGSGNWSITASTLSAGAHTLTAKATDAAGNQGVASTGLSVTIDTTAPAAPSALTISSDTGSSATDGITSDTTLTIGGSAEANASVEVFKDGVSIGTTTANGAGAWSFDYTGTTLTEGSYAFTAIATDVAGNVGTASTAKAVTVDTTAPAVPAVTAISSDTGVDGADAITTDTTLVISGTAAANITVEVFKDGVSIGTTTADGTGAWSFDHTGTTLALATYAFTAKAQDSAGNASAASTALNVQVVTGPAAPTGLAISTDSGSSNSDGKTTDTTLILTGSAPANATVLVYRDGVSIGTTTADGTGAWTYDYTGTTLAEGTYAFTAVSRLLGQDSAASTAKTVVVDTTAPAAPSALTISSDTGNSATDGITSDTTLTIGGSAEANASVEVFKDGVSIGTATADGTGAWSFDYTGTTLAEGSYAFTAIATDLAGNVGTASTAKAVTVDTTAPAVPAVTAISTDTGTSGSDAITTDQTLVISGTAAANITVEVFKDGVSIGTTTADGTGAWSFDHTGTTLSLATYAFTAKAQDSAGGADRAGHFHR</sequence>
<feature type="domain" description="Bacterial Ig-like" evidence="3">
    <location>
        <begin position="828"/>
        <end position="921"/>
    </location>
</feature>
<feature type="compositionally biased region" description="Low complexity" evidence="1">
    <location>
        <begin position="620"/>
        <end position="632"/>
    </location>
</feature>
<dbReference type="Gene3D" id="2.60.40.10">
    <property type="entry name" value="Immunoglobulins"/>
    <property type="match status" value="8"/>
</dbReference>
<feature type="compositionally biased region" description="Polar residues" evidence="1">
    <location>
        <begin position="501"/>
        <end position="514"/>
    </location>
</feature>
<accession>V6F7K0</accession>
<dbReference type="Pfam" id="PF19077">
    <property type="entry name" value="Big_13"/>
    <property type="match status" value="8"/>
</dbReference>
<feature type="compositionally biased region" description="Polar residues" evidence="1">
    <location>
        <begin position="634"/>
        <end position="648"/>
    </location>
</feature>
<dbReference type="NCBIfam" id="NF033510">
    <property type="entry name" value="Ca_tandemer"/>
    <property type="match status" value="8"/>
</dbReference>
<feature type="region of interest" description="Disordered" evidence="1">
    <location>
        <begin position="718"/>
        <end position="750"/>
    </location>
</feature>
<dbReference type="eggNOG" id="COG3210">
    <property type="taxonomic scope" value="Bacteria"/>
</dbReference>
<proteinExistence type="predicted"/>
<feature type="domain" description="Bacterial Ig-like" evidence="3">
    <location>
        <begin position="1231"/>
        <end position="1309"/>
    </location>
</feature>
<feature type="domain" description="Bacterial Ig-like" evidence="3">
    <location>
        <begin position="1129"/>
        <end position="1222"/>
    </location>
</feature>
<dbReference type="InterPro" id="IPR025592">
    <property type="entry name" value="DUF4347"/>
</dbReference>
<name>V6F7K0_MAGGM</name>
<dbReference type="InterPro" id="IPR044016">
    <property type="entry name" value="Big_13"/>
</dbReference>
<evidence type="ECO:0000256" key="1">
    <source>
        <dbReference type="SAM" id="MobiDB-lite"/>
    </source>
</evidence>
<feature type="compositionally biased region" description="Polar residues" evidence="1">
    <location>
        <begin position="528"/>
        <end position="545"/>
    </location>
</feature>
<keyword evidence="5" id="KW-1185">Reference proteome</keyword>
<dbReference type="STRING" id="1430440.MGMSRv2__3248"/>
<evidence type="ECO:0000313" key="5">
    <source>
        <dbReference type="Proteomes" id="UP000018922"/>
    </source>
</evidence>
<feature type="domain" description="Bacterial Ig-like" evidence="3">
    <location>
        <begin position="1030"/>
        <end position="1121"/>
    </location>
</feature>
<dbReference type="EMBL" id="HG794546">
    <property type="protein sequence ID" value="CDL00463.1"/>
    <property type="molecule type" value="Genomic_DNA"/>
</dbReference>